<dbReference type="Proteomes" id="UP001064048">
    <property type="component" value="Chromosome Z"/>
</dbReference>
<evidence type="ECO:0000313" key="2">
    <source>
        <dbReference type="Proteomes" id="UP001064048"/>
    </source>
</evidence>
<proteinExistence type="predicted"/>
<evidence type="ECO:0000313" key="1">
    <source>
        <dbReference type="EMBL" id="KAI8430643.1"/>
    </source>
</evidence>
<protein>
    <submittedName>
        <fullName evidence="1">Uncharacterized protein</fullName>
    </submittedName>
</protein>
<name>A0ACC0K370_CHOFU</name>
<keyword evidence="2" id="KW-1185">Reference proteome</keyword>
<reference evidence="1 2" key="1">
    <citation type="journal article" date="2022" name="Genome Biol. Evol.">
        <title>The Spruce Budworm Genome: Reconstructing the Evolutionary History of Antifreeze Proteins.</title>
        <authorList>
            <person name="Beliveau C."/>
            <person name="Gagne P."/>
            <person name="Picq S."/>
            <person name="Vernygora O."/>
            <person name="Keeling C.I."/>
            <person name="Pinkney K."/>
            <person name="Doucet D."/>
            <person name="Wen F."/>
            <person name="Johnston J.S."/>
            <person name="Maaroufi H."/>
            <person name="Boyle B."/>
            <person name="Laroche J."/>
            <person name="Dewar K."/>
            <person name="Juretic N."/>
            <person name="Blackburn G."/>
            <person name="Nisole A."/>
            <person name="Brunet B."/>
            <person name="Brandao M."/>
            <person name="Lumley L."/>
            <person name="Duan J."/>
            <person name="Quan G."/>
            <person name="Lucarotti C.J."/>
            <person name="Roe A.D."/>
            <person name="Sperling F.A.H."/>
            <person name="Levesque R.C."/>
            <person name="Cusson M."/>
        </authorList>
    </citation>
    <scope>NUCLEOTIDE SEQUENCE [LARGE SCALE GENOMIC DNA]</scope>
    <source>
        <strain evidence="1">Glfc:IPQL:Cfum</strain>
    </source>
</reference>
<comment type="caution">
    <text evidence="1">The sequence shown here is derived from an EMBL/GenBank/DDBJ whole genome shotgun (WGS) entry which is preliminary data.</text>
</comment>
<organism evidence="1 2">
    <name type="scientific">Choristoneura fumiferana</name>
    <name type="common">Spruce budworm moth</name>
    <name type="synonym">Archips fumiferana</name>
    <dbReference type="NCBI Taxonomy" id="7141"/>
    <lineage>
        <taxon>Eukaryota</taxon>
        <taxon>Metazoa</taxon>
        <taxon>Ecdysozoa</taxon>
        <taxon>Arthropoda</taxon>
        <taxon>Hexapoda</taxon>
        <taxon>Insecta</taxon>
        <taxon>Pterygota</taxon>
        <taxon>Neoptera</taxon>
        <taxon>Endopterygota</taxon>
        <taxon>Lepidoptera</taxon>
        <taxon>Glossata</taxon>
        <taxon>Ditrysia</taxon>
        <taxon>Tortricoidea</taxon>
        <taxon>Tortricidae</taxon>
        <taxon>Tortricinae</taxon>
        <taxon>Choristoneura</taxon>
    </lineage>
</organism>
<dbReference type="EMBL" id="CM046131">
    <property type="protein sequence ID" value="KAI8430643.1"/>
    <property type="molecule type" value="Genomic_DNA"/>
</dbReference>
<sequence>MALYKSSANNRYIVRLLLIFSFTDTVSCYEKTLRKIVRNQSKMVQTPFDDMGGTLTWSNVSHPLRIHEAHMFPFHAQVKTMFSSRQRPKSAIIASMETGRGKSYSRTRIAHTEKLLPIELRLTRNTYQNISMASPIKNEPFFSDKNLYNVSPPVAAIVENFRKIPSSNFFPPVDENVMQNPVPRPVTKEKTIIIPDYREHTKRYDTLQVRGLIRPNVTKNTKPEDAEVKYSTESTEIDDGDKADYLIEEPSGSQPRSFVYSRNISANQLKCTVVKTMNADIDAQMKFSEFDIEEFKQMVEKQTGACIKVLRSDNGTEFCSNQMASYLKKSGIVHQRTIVYTPEQNGLCERQKARCQSHSDVSVTNKIITSRDVTIIEPKLDTDMVQAVIEEKPDMLSDTEEECESTDSADSDQSQSTVVPNDSSYVVDGRSHTSSSDETS</sequence>
<accession>A0ACC0K370</accession>
<gene>
    <name evidence="1" type="ORF">MSG28_000844</name>
</gene>